<proteinExistence type="predicted"/>
<sequence>MDSSSAAGAASMSPPPSHSPSDLPNSTDVADENTPLILRQDGDSHGEVGVEEDSNRPSAISSLLASIKRFGARFFAPEVVRDYAQQAAIFEPSSLSIDSFTSTGIVARVQGDFVLDASRVKKQSTRNIGRVATWIARGVETKPADVTVTLPQYDDLVLGMAHVPPIVVSIVNGRHSRVDILSELTPGPVDGIRRMANEFIEGRLGDVLIAANAEVALKSGLLSFGTQTITHFLDVKAGDIPSLPKYDVQKLTVREIDLPEGERGLAAQVAVVIANKYPVDLTIPALGFEVLANGCAPEDPFIMLADATTESIHVRPKHDVPVNATGFIQKLPQEFLSACPNTRKSPLDVVVGHYMNGKPTTFYVKGSDSPEANSPKWISDLTSGIIVPVILPSSAPDNLMKNFSMTDVQFSLPDFWAEPGSPAAQPKISADIKALIGLPNEINFEVGVNQFKANATIFYKGKELGRLDLTKWQKATSRQAAAPGKSHKDLEVSTHVEKAPLNITDEEVFEDVVSALLMGSDNIRMAVRAKVAVGMQSPLGEFVIQDIPAEAIGGGDGRDLKSLGLKIGNLKITESTPSSLSITAAVNFTNPTKYTATVPYADIHILANDTVLGHGTVRNLFLVPGNNTNAQFSAVWSPSAVDGKKGTKIGRELLSQFISGFNTSLTLKTHPGSIPAQPALGKALESFEITIPTSDLLMPGEPGDGDEKRPSRPHFITDTIMHLLTSTATFTLHSPFSYTTLWITHLNATAFYKGDVVGKILNDGSVKVPPGVSETPRLPVDWSLNSVGYEALKSALGGSLFLSAEATTGVRIDQYEEQVWFKGRGIGAKVRI</sequence>
<evidence type="ECO:0000313" key="5">
    <source>
        <dbReference type="EMBL" id="KAB8621896.1"/>
    </source>
</evidence>
<gene>
    <name evidence="5" type="ORF">FH972_026007</name>
</gene>
<feature type="domain" description="Tag1-like fifth Ig-like" evidence="4">
    <location>
        <begin position="711"/>
        <end position="820"/>
    </location>
</feature>
<feature type="region of interest" description="Disordered" evidence="1">
    <location>
        <begin position="1"/>
        <end position="55"/>
    </location>
</feature>
<dbReference type="InterPro" id="IPR055011">
    <property type="entry name" value="Tag1_C"/>
</dbReference>
<dbReference type="Pfam" id="PF26153">
    <property type="entry name" value="LEA-2L_5"/>
    <property type="match status" value="1"/>
</dbReference>
<evidence type="ECO:0000259" key="2">
    <source>
        <dbReference type="Pfam" id="PF22786"/>
    </source>
</evidence>
<evidence type="ECO:0000313" key="6">
    <source>
        <dbReference type="Proteomes" id="UP000327013"/>
    </source>
</evidence>
<feature type="domain" description="Tag1-like fourth Ig-like" evidence="3">
    <location>
        <begin position="567"/>
        <end position="679"/>
    </location>
</feature>
<dbReference type="Pfam" id="PF22786">
    <property type="entry name" value="Tag1_C"/>
    <property type="match status" value="1"/>
</dbReference>
<keyword evidence="6" id="KW-1185">Reference proteome</keyword>
<dbReference type="Proteomes" id="UP000327013">
    <property type="component" value="Unassembled WGS sequence"/>
</dbReference>
<dbReference type="OrthoDB" id="5596576at2759"/>
<evidence type="ECO:0000259" key="3">
    <source>
        <dbReference type="Pfam" id="PF26150"/>
    </source>
</evidence>
<dbReference type="PANTHER" id="PTHR35895">
    <property type="entry name" value="CHROMOSOME 16, WHOLE GENOME SHOTGUN SEQUENCE"/>
    <property type="match status" value="1"/>
</dbReference>
<accession>A0A5N6L320</accession>
<comment type="caution">
    <text evidence="5">The sequence shown here is derived from an EMBL/GenBank/DDBJ whole genome shotgun (WGS) entry which is preliminary data.</text>
</comment>
<dbReference type="AlphaFoldDB" id="A0A5N6L320"/>
<organism evidence="5 6">
    <name type="scientific">Carpinus fangiana</name>
    <dbReference type="NCBI Taxonomy" id="176857"/>
    <lineage>
        <taxon>Eukaryota</taxon>
        <taxon>Viridiplantae</taxon>
        <taxon>Streptophyta</taxon>
        <taxon>Embryophyta</taxon>
        <taxon>Tracheophyta</taxon>
        <taxon>Spermatophyta</taxon>
        <taxon>Magnoliopsida</taxon>
        <taxon>eudicotyledons</taxon>
        <taxon>Gunneridae</taxon>
        <taxon>Pentapetalae</taxon>
        <taxon>rosids</taxon>
        <taxon>fabids</taxon>
        <taxon>Fagales</taxon>
        <taxon>Betulaceae</taxon>
        <taxon>Carpinus</taxon>
    </lineage>
</organism>
<feature type="domain" description="Tag1 C-terminal" evidence="2">
    <location>
        <begin position="443"/>
        <end position="550"/>
    </location>
</feature>
<reference evidence="5 6" key="1">
    <citation type="submission" date="2019-06" db="EMBL/GenBank/DDBJ databases">
        <title>A chromosomal-level reference genome of Carpinus fangiana (Coryloideae, Betulaceae).</title>
        <authorList>
            <person name="Yang X."/>
            <person name="Wang Z."/>
            <person name="Zhang L."/>
            <person name="Hao G."/>
            <person name="Liu J."/>
            <person name="Yang Y."/>
        </authorList>
    </citation>
    <scope>NUCLEOTIDE SEQUENCE [LARGE SCALE GENOMIC DNA]</scope>
    <source>
        <strain evidence="5">Cfa_2016G</strain>
        <tissue evidence="5">Leaf</tissue>
    </source>
</reference>
<dbReference type="InterPro" id="IPR046368">
    <property type="entry name" value="Tag1"/>
</dbReference>
<evidence type="ECO:0000256" key="1">
    <source>
        <dbReference type="SAM" id="MobiDB-lite"/>
    </source>
</evidence>
<protein>
    <submittedName>
        <fullName evidence="5">Uncharacterized protein</fullName>
    </submittedName>
</protein>
<name>A0A5N6L320_9ROSI</name>
<dbReference type="Pfam" id="PF26174">
    <property type="entry name" value="LEA-2_1"/>
    <property type="match status" value="1"/>
</dbReference>
<dbReference type="InterPro" id="IPR059065">
    <property type="entry name" value="Ig_Tag1-like_4th"/>
</dbReference>
<dbReference type="PANTHER" id="PTHR35895:SF3">
    <property type="entry name" value="PRE-RRNA PROCESSING PROTEIN"/>
    <property type="match status" value="1"/>
</dbReference>
<dbReference type="EMBL" id="VIBQ01000075">
    <property type="protein sequence ID" value="KAB8621896.1"/>
    <property type="molecule type" value="Genomic_DNA"/>
</dbReference>
<feature type="compositionally biased region" description="Low complexity" evidence="1">
    <location>
        <begin position="1"/>
        <end position="12"/>
    </location>
</feature>
<dbReference type="GO" id="GO:0016020">
    <property type="term" value="C:membrane"/>
    <property type="evidence" value="ECO:0007669"/>
    <property type="project" value="TreeGrafter"/>
</dbReference>
<dbReference type="Pfam" id="PF26150">
    <property type="entry name" value="LEA-2_4"/>
    <property type="match status" value="1"/>
</dbReference>
<evidence type="ECO:0000259" key="4">
    <source>
        <dbReference type="Pfam" id="PF26153"/>
    </source>
</evidence>
<dbReference type="InterPro" id="IPR059066">
    <property type="entry name" value="Ig_Tag1-like_5th"/>
</dbReference>